<dbReference type="PANTHER" id="PTHR43081">
    <property type="entry name" value="ADENYLATE CYCLASE, TERMINAL-DIFFERENTIATION SPECIFIC-RELATED"/>
    <property type="match status" value="1"/>
</dbReference>
<dbReference type="Pfam" id="PF00211">
    <property type="entry name" value="Guanylate_cyc"/>
    <property type="match status" value="1"/>
</dbReference>
<keyword evidence="1" id="KW-0812">Transmembrane</keyword>
<dbReference type="InterPro" id="IPR007890">
    <property type="entry name" value="CHASE2"/>
</dbReference>
<dbReference type="SMART" id="SM00044">
    <property type="entry name" value="CYCc"/>
    <property type="match status" value="1"/>
</dbReference>
<proteinExistence type="predicted"/>
<evidence type="ECO:0000313" key="4">
    <source>
        <dbReference type="Proteomes" id="UP000060487"/>
    </source>
</evidence>
<dbReference type="InterPro" id="IPR050697">
    <property type="entry name" value="Adenylyl/Guanylyl_Cyclase_3/4"/>
</dbReference>
<organism evidence="3 4">
    <name type="scientific">Candidatus Magnetominusculus xianensis</name>
    <dbReference type="NCBI Taxonomy" id="1748249"/>
    <lineage>
        <taxon>Bacteria</taxon>
        <taxon>Pseudomonadati</taxon>
        <taxon>Nitrospirota</taxon>
        <taxon>Nitrospiria</taxon>
        <taxon>Nitrospirales</taxon>
        <taxon>Nitrospiraceae</taxon>
        <taxon>Candidatus Magnetominusculus</taxon>
    </lineage>
</organism>
<keyword evidence="1" id="KW-0472">Membrane</keyword>
<dbReference type="CDD" id="cd07302">
    <property type="entry name" value="CHD"/>
    <property type="match status" value="1"/>
</dbReference>
<feature type="transmembrane region" description="Helical" evidence="1">
    <location>
        <begin position="372"/>
        <end position="396"/>
    </location>
</feature>
<name>A0ABR5SH96_9BACT</name>
<sequence length="698" mass="77305">MKKSLPVLTALTFLLSLILYTSGGFDYFELKAYDIYCRYLNPATTSDNIVIVKIDQHSLDERSKQGTNWPWPRQLYAAMVEYMSEADAIFIDILYTQSSFYGVEDDKLFADAVKKADNVYIAMFLSESPPNQISEAEEALIRRIEIRDNATVFSTFNSMVPQIEELMEAVRGGGNVSISPDSDSIYRKIPLFFKLRGHTIPYFTLGFLIDKKVAAIADGRLIVKGKEVPGISPYLRYSTHKDPYPSISAEEILQSHLAASQSEKPAIDKDFFKGKAVFMGLTAAGLYDLKSTPVTTISTGINIHAAAFDNIINGRFIRKLDKIYVCLPMFILCLFAVTSVLRRHSLLSNIGALAASVVVITAVTAILFKNAIYLEVIPLLAADITSFIAALAYSYASEGKKRQFLKTVFTQYMDKKIADHILKNPELLKPGGNTMDVVVYFADIAGFTTISEMQTAQETAIMLHGVMSELTEVIIGYGGVVDKYIGDCIMAFWGAPVVSESDETNSCSAAVNCLKALDKVNNEFKSKGFPNISLRIGMHKGDAIAGNMGSNRLYNFTVIGDTVNLASRLESVNKYFKTKIIVSEDVLAGTNDLFLSRELALIEVKGKSIPVKIFEVMGFVDGADDDKRVLAGRYKEAMHLFKEGKWQESAEKLEEILSLYPADGPSGVLLKRVKNLLAAPTLKDDLTKDWIIVKMTEK</sequence>
<dbReference type="Pfam" id="PF05226">
    <property type="entry name" value="CHASE2"/>
    <property type="match status" value="1"/>
</dbReference>
<dbReference type="PANTHER" id="PTHR43081:SF1">
    <property type="entry name" value="ADENYLATE CYCLASE, TERMINAL-DIFFERENTIATION SPECIFIC"/>
    <property type="match status" value="1"/>
</dbReference>
<dbReference type="Proteomes" id="UP000060487">
    <property type="component" value="Unassembled WGS sequence"/>
</dbReference>
<dbReference type="Gene3D" id="3.30.70.1230">
    <property type="entry name" value="Nucleotide cyclase"/>
    <property type="match status" value="1"/>
</dbReference>
<dbReference type="SMART" id="SM01080">
    <property type="entry name" value="CHASE2"/>
    <property type="match status" value="1"/>
</dbReference>
<feature type="domain" description="Guanylate cyclase" evidence="2">
    <location>
        <begin position="438"/>
        <end position="570"/>
    </location>
</feature>
<keyword evidence="1" id="KW-1133">Transmembrane helix</keyword>
<dbReference type="EMBL" id="LNQR01000032">
    <property type="protein sequence ID" value="KWT91059.1"/>
    <property type="molecule type" value="Genomic_DNA"/>
</dbReference>
<dbReference type="SUPFAM" id="SSF55073">
    <property type="entry name" value="Nucleotide cyclase"/>
    <property type="match status" value="1"/>
</dbReference>
<dbReference type="EC" id="4.6.1.1" evidence="3"/>
<evidence type="ECO:0000313" key="3">
    <source>
        <dbReference type="EMBL" id="KWT91059.1"/>
    </source>
</evidence>
<accession>A0ABR5SH96</accession>
<protein>
    <submittedName>
        <fullName evidence="3">Adenylate cyclase</fullName>
        <ecNumber evidence="3">4.6.1.1</ecNumber>
    </submittedName>
</protein>
<evidence type="ECO:0000256" key="1">
    <source>
        <dbReference type="SAM" id="Phobius"/>
    </source>
</evidence>
<feature type="transmembrane region" description="Helical" evidence="1">
    <location>
        <begin position="322"/>
        <end position="341"/>
    </location>
</feature>
<keyword evidence="3" id="KW-0456">Lyase</keyword>
<dbReference type="GO" id="GO:0004016">
    <property type="term" value="F:adenylate cyclase activity"/>
    <property type="evidence" value="ECO:0007669"/>
    <property type="project" value="UniProtKB-EC"/>
</dbReference>
<gene>
    <name evidence="3" type="ORF">ASN18_0883</name>
</gene>
<keyword evidence="4" id="KW-1185">Reference proteome</keyword>
<dbReference type="InterPro" id="IPR001054">
    <property type="entry name" value="A/G_cyclase"/>
</dbReference>
<evidence type="ECO:0000259" key="2">
    <source>
        <dbReference type="PROSITE" id="PS50125"/>
    </source>
</evidence>
<reference evidence="3 4" key="1">
    <citation type="submission" date="2015-11" db="EMBL/GenBank/DDBJ databases">
        <authorList>
            <person name="Lin W."/>
        </authorList>
    </citation>
    <scope>NUCLEOTIDE SEQUENCE [LARGE SCALE GENOMIC DNA]</scope>
    <source>
        <strain evidence="3 4">HCH-1</strain>
    </source>
</reference>
<comment type="caution">
    <text evidence="3">The sequence shown here is derived from an EMBL/GenBank/DDBJ whole genome shotgun (WGS) entry which is preliminary data.</text>
</comment>
<dbReference type="RefSeq" id="WP_085051433.1">
    <property type="nucleotide sequence ID" value="NZ_LNQR01000032.1"/>
</dbReference>
<feature type="transmembrane region" description="Helical" evidence="1">
    <location>
        <begin position="346"/>
        <end position="366"/>
    </location>
</feature>
<dbReference type="InterPro" id="IPR029787">
    <property type="entry name" value="Nucleotide_cyclase"/>
</dbReference>
<dbReference type="PROSITE" id="PS50125">
    <property type="entry name" value="GUANYLATE_CYCLASE_2"/>
    <property type="match status" value="1"/>
</dbReference>